<dbReference type="RefSeq" id="WP_354660989.1">
    <property type="nucleotide sequence ID" value="NZ_JBEXAC010000001.1"/>
</dbReference>
<dbReference type="EMBL" id="JBEXAC010000001">
    <property type="protein sequence ID" value="MET6998354.1"/>
    <property type="molecule type" value="Genomic_DNA"/>
</dbReference>
<evidence type="ECO:0000313" key="2">
    <source>
        <dbReference type="Proteomes" id="UP001549749"/>
    </source>
</evidence>
<reference evidence="1 2" key="1">
    <citation type="submission" date="2024-06" db="EMBL/GenBank/DDBJ databases">
        <title>Chitinophaga defluvii sp. nov., isolated from municipal sewage.</title>
        <authorList>
            <person name="Zhang L."/>
        </authorList>
    </citation>
    <scope>NUCLEOTIDE SEQUENCE [LARGE SCALE GENOMIC DNA]</scope>
    <source>
        <strain evidence="1 2">H8</strain>
    </source>
</reference>
<dbReference type="InterPro" id="IPR032315">
    <property type="entry name" value="DUF4846"/>
</dbReference>
<dbReference type="Proteomes" id="UP001549749">
    <property type="component" value="Unassembled WGS sequence"/>
</dbReference>
<name>A0ABV2T5Q2_9BACT</name>
<protein>
    <submittedName>
        <fullName evidence="1">DUF4846 domain-containing protein</fullName>
    </submittedName>
</protein>
<proteinExistence type="predicted"/>
<accession>A0ABV2T5Q2</accession>
<sequence length="284" mass="31322">MHHLLLPLLSYPLLLSSGLQCQPAHTQKAGTVTATVATQAVIPDKVSQLSPPAGYTRLAASPGSFAAWLRNITLKKDPTVYLYNKQPKPNQTAQYAVLDIPVGDKDLQQCADAVIRLRATYLYQQGQTAEIAFSATDGTRIDYPSWQEGYRFKLLNNKLIKVKNGIAGNSSASFDLYLQTVFAYAGTLSLSRELKPVAHIHNIEPGNVFIKGGSPGHAVIVMDVATNAAGQKMFLLAQSYMPAQDIHILQNPVDKTFSPWYPEDFGQTLLTPEWRFEKGELMSW</sequence>
<gene>
    <name evidence="1" type="ORF">ABR189_13285</name>
</gene>
<evidence type="ECO:0000313" key="1">
    <source>
        <dbReference type="EMBL" id="MET6998354.1"/>
    </source>
</evidence>
<dbReference type="Pfam" id="PF16138">
    <property type="entry name" value="DUF4846"/>
    <property type="match status" value="1"/>
</dbReference>
<comment type="caution">
    <text evidence="1">The sequence shown here is derived from an EMBL/GenBank/DDBJ whole genome shotgun (WGS) entry which is preliminary data.</text>
</comment>
<organism evidence="1 2">
    <name type="scientific">Chitinophaga defluvii</name>
    <dbReference type="NCBI Taxonomy" id="3163343"/>
    <lineage>
        <taxon>Bacteria</taxon>
        <taxon>Pseudomonadati</taxon>
        <taxon>Bacteroidota</taxon>
        <taxon>Chitinophagia</taxon>
        <taxon>Chitinophagales</taxon>
        <taxon>Chitinophagaceae</taxon>
        <taxon>Chitinophaga</taxon>
    </lineage>
</organism>
<keyword evidence="2" id="KW-1185">Reference proteome</keyword>